<dbReference type="Pfam" id="PF01425">
    <property type="entry name" value="Amidase"/>
    <property type="match status" value="1"/>
</dbReference>
<name>M7T6B8_EUTLA</name>
<dbReference type="InterPro" id="IPR036928">
    <property type="entry name" value="AS_sf"/>
</dbReference>
<gene>
    <name evidence="3" type="ORF">UCREL1_10895</name>
</gene>
<keyword evidence="4" id="KW-1185">Reference proteome</keyword>
<sequence length="518" mass="54729">MKLAILSGSAVALAGVVAASSFGGEKSVIGRAVTQRSGCGAYNDGDGDATPFPMPLCNGVSIEDATIDELQRWMTLGKLTSEQLVECYLARIEQTNPYLHSISETNPAALSIAATLDKERCTSGARGPLHGIPFVVKDNVYTDDAHNTSEGGLVLLGGRYAREATLVAKMRAAGGVLLGHASLSEAADHRALTNFSDGGTSGSSGGSAVAVRSNQAAAAVGTETPRVAGPSRVASGAVVKQDALKGMRLGMPWNPYWSTNPAVNAPDQRVKYEKLLDQLRAAGAELYNLASIPGIASIANPYGFGQPSTTPESHNQLNVYTALLAVEYGEWLPDWTFPAGDSRATNNSPLTSLADMAAWNDAHNATTGSLGNSTWWYNTQTGQDFYDMAVATNEGLDDAFWTTHGVVVELDALLVPNDDVGGGSQACASIPSYAGYPVAAVPVGQTVYGVPFGLCVWGREWSEAGLVRVASAMEDLFRWEDVPRWHNYETAEGIWEATWPGYACSTDSLDSYACEPEV</sequence>
<feature type="signal peptide" evidence="1">
    <location>
        <begin position="1"/>
        <end position="19"/>
    </location>
</feature>
<dbReference type="eggNOG" id="KOG1211">
    <property type="taxonomic scope" value="Eukaryota"/>
</dbReference>
<accession>M7T6B8</accession>
<evidence type="ECO:0000313" key="3">
    <source>
        <dbReference type="EMBL" id="EMR62180.1"/>
    </source>
</evidence>
<dbReference type="STRING" id="1287681.M7T6B8"/>
<dbReference type="InterPro" id="IPR023631">
    <property type="entry name" value="Amidase_dom"/>
</dbReference>
<evidence type="ECO:0000313" key="4">
    <source>
        <dbReference type="Proteomes" id="UP000012174"/>
    </source>
</evidence>
<dbReference type="KEGG" id="ela:UCREL1_10895"/>
<dbReference type="PANTHER" id="PTHR42678:SF37">
    <property type="entry name" value="AMIDASE C869.01-RELATED"/>
    <property type="match status" value="1"/>
</dbReference>
<dbReference type="Proteomes" id="UP000012174">
    <property type="component" value="Unassembled WGS sequence"/>
</dbReference>
<dbReference type="OrthoDB" id="566138at2759"/>
<evidence type="ECO:0000256" key="1">
    <source>
        <dbReference type="SAM" id="SignalP"/>
    </source>
</evidence>
<dbReference type="AlphaFoldDB" id="M7T6B8"/>
<dbReference type="EMBL" id="KB707483">
    <property type="protein sequence ID" value="EMR62180.1"/>
    <property type="molecule type" value="Genomic_DNA"/>
</dbReference>
<dbReference type="OMA" id="AAWNDAH"/>
<dbReference type="HOGENOM" id="CLU_009600_14_4_1"/>
<organism evidence="3 4">
    <name type="scientific">Eutypa lata (strain UCR-EL1)</name>
    <name type="common">Grapevine dieback disease fungus</name>
    <name type="synonym">Eutypa armeniacae</name>
    <dbReference type="NCBI Taxonomy" id="1287681"/>
    <lineage>
        <taxon>Eukaryota</taxon>
        <taxon>Fungi</taxon>
        <taxon>Dikarya</taxon>
        <taxon>Ascomycota</taxon>
        <taxon>Pezizomycotina</taxon>
        <taxon>Sordariomycetes</taxon>
        <taxon>Xylariomycetidae</taxon>
        <taxon>Xylariales</taxon>
        <taxon>Diatrypaceae</taxon>
        <taxon>Eutypa</taxon>
    </lineage>
</organism>
<dbReference type="SUPFAM" id="SSF75304">
    <property type="entry name" value="Amidase signature (AS) enzymes"/>
    <property type="match status" value="1"/>
</dbReference>
<dbReference type="PANTHER" id="PTHR42678">
    <property type="entry name" value="AMIDASE"/>
    <property type="match status" value="1"/>
</dbReference>
<feature type="domain" description="Amidase" evidence="2">
    <location>
        <begin position="84"/>
        <end position="224"/>
    </location>
</feature>
<feature type="chain" id="PRO_5004085312" evidence="1">
    <location>
        <begin position="20"/>
        <end position="518"/>
    </location>
</feature>
<keyword evidence="1" id="KW-0732">Signal</keyword>
<proteinExistence type="predicted"/>
<reference evidence="4" key="1">
    <citation type="journal article" date="2013" name="Genome Announc.">
        <title>Draft genome sequence of the grapevine dieback fungus Eutypa lata UCR-EL1.</title>
        <authorList>
            <person name="Blanco-Ulate B."/>
            <person name="Rolshausen P.E."/>
            <person name="Cantu D."/>
        </authorList>
    </citation>
    <scope>NUCLEOTIDE SEQUENCE [LARGE SCALE GENOMIC DNA]</scope>
    <source>
        <strain evidence="4">UCR-EL1</strain>
    </source>
</reference>
<dbReference type="Gene3D" id="3.90.1300.10">
    <property type="entry name" value="Amidase signature (AS) domain"/>
    <property type="match status" value="2"/>
</dbReference>
<protein>
    <submittedName>
        <fullName evidence="3">Putative amidase family protein</fullName>
    </submittedName>
</protein>
<evidence type="ECO:0000259" key="2">
    <source>
        <dbReference type="Pfam" id="PF01425"/>
    </source>
</evidence>